<dbReference type="AlphaFoldDB" id="A0A8B7ZL83"/>
<evidence type="ECO:0000313" key="6">
    <source>
        <dbReference type="RefSeq" id="XP_022104081.1"/>
    </source>
</evidence>
<feature type="transmembrane region" description="Helical" evidence="3">
    <location>
        <begin position="288"/>
        <end position="310"/>
    </location>
</feature>
<sequence>MRQVFKMGSQCGNAGWYAVLCVHVNWLLWTGLLKGLGVLLPTLQEQFMADTWMIGGLIATITGAGSFAGPLSRPLEVLFGTRIVVTVCGFLLGASVIVSSFSTTTVQMTLTLSLIAGPGLVISNVLSRAMTGRYFTTNYATVNGIATSGHSVGLIAIAPLTQVLLDTYGWRGALLLLGAISTHLGVCGFLLKGPAHEEARDNYLPIISSEDEPQTDTPTSSNAQKKSRLRILKDTVKAQGNLFGCTVCSRAAFWIATLTYSDHMFLSSLWMIYFVSYAESKGFSGYEAVTFTTAAGIGNLIIKILIGFVVDRGWLKLRLGLLISIMTSSVALSTLPLVNSYWLMMVNALLFHGFNGALASLSDIYTRELLGAEELVSAFSWMDLLAASSQLAFGFFPGNWNDLSLAFYHFDRVGLTLPTLQRITVFGDKILEVQFIFMLRSRMDWPYYRGFGSYLLPCAISHVNYDSEYIGFCQANRKALTLNTFQR</sequence>
<feature type="transmembrane region" description="Helical" evidence="3">
    <location>
        <begin position="251"/>
        <end position="276"/>
    </location>
</feature>
<dbReference type="Pfam" id="PF07690">
    <property type="entry name" value="MFS_1"/>
    <property type="match status" value="1"/>
</dbReference>
<dbReference type="PANTHER" id="PTHR11360:SF303">
    <property type="entry name" value="MAJOR FACILITATOR SUPERFAMILY (MFS) PROFILE DOMAIN-CONTAINING PROTEIN"/>
    <property type="match status" value="1"/>
</dbReference>
<keyword evidence="3" id="KW-0472">Membrane</keyword>
<comment type="subcellular location">
    <subcellularLocation>
        <location evidence="1">Membrane</location>
        <topology evidence="1">Multi-pass membrane protein</topology>
    </subcellularLocation>
</comment>
<dbReference type="OrthoDB" id="6499973at2759"/>
<organism evidence="5 6">
    <name type="scientific">Acanthaster planci</name>
    <name type="common">Crown-of-thorns starfish</name>
    <dbReference type="NCBI Taxonomy" id="133434"/>
    <lineage>
        <taxon>Eukaryota</taxon>
        <taxon>Metazoa</taxon>
        <taxon>Echinodermata</taxon>
        <taxon>Eleutherozoa</taxon>
        <taxon>Asterozoa</taxon>
        <taxon>Asteroidea</taxon>
        <taxon>Valvatacea</taxon>
        <taxon>Valvatida</taxon>
        <taxon>Acanthasteridae</taxon>
        <taxon>Acanthaster</taxon>
    </lineage>
</organism>
<dbReference type="GO" id="GO:0016020">
    <property type="term" value="C:membrane"/>
    <property type="evidence" value="ECO:0007669"/>
    <property type="project" value="UniProtKB-SubCell"/>
</dbReference>
<dbReference type="SUPFAM" id="SSF103473">
    <property type="entry name" value="MFS general substrate transporter"/>
    <property type="match status" value="1"/>
</dbReference>
<dbReference type="KEGG" id="aplc:110986491"/>
<dbReference type="Gene3D" id="1.20.1250.20">
    <property type="entry name" value="MFS general substrate transporter like domains"/>
    <property type="match status" value="2"/>
</dbReference>
<feature type="compositionally biased region" description="Polar residues" evidence="2">
    <location>
        <begin position="215"/>
        <end position="224"/>
    </location>
</feature>
<evidence type="ECO:0000259" key="4">
    <source>
        <dbReference type="PROSITE" id="PS50850"/>
    </source>
</evidence>
<dbReference type="PANTHER" id="PTHR11360">
    <property type="entry name" value="MONOCARBOXYLATE TRANSPORTER"/>
    <property type="match status" value="1"/>
</dbReference>
<keyword evidence="5" id="KW-1185">Reference proteome</keyword>
<dbReference type="InterPro" id="IPR011701">
    <property type="entry name" value="MFS"/>
</dbReference>
<dbReference type="InterPro" id="IPR050327">
    <property type="entry name" value="Proton-linked_MCT"/>
</dbReference>
<reference evidence="6" key="1">
    <citation type="submission" date="2025-08" db="UniProtKB">
        <authorList>
            <consortium name="RefSeq"/>
        </authorList>
    </citation>
    <scope>IDENTIFICATION</scope>
</reference>
<feature type="region of interest" description="Disordered" evidence="2">
    <location>
        <begin position="207"/>
        <end position="226"/>
    </location>
</feature>
<name>A0A8B7ZL83_ACAPL</name>
<dbReference type="InterPro" id="IPR036259">
    <property type="entry name" value="MFS_trans_sf"/>
</dbReference>
<feature type="transmembrane region" description="Helical" evidence="3">
    <location>
        <begin position="83"/>
        <end position="102"/>
    </location>
</feature>
<evidence type="ECO:0000256" key="2">
    <source>
        <dbReference type="SAM" id="MobiDB-lite"/>
    </source>
</evidence>
<dbReference type="RefSeq" id="XP_022104081.1">
    <property type="nucleotide sequence ID" value="XM_022248389.1"/>
</dbReference>
<feature type="transmembrane region" description="Helical" evidence="3">
    <location>
        <begin position="139"/>
        <end position="160"/>
    </location>
</feature>
<feature type="transmembrane region" description="Helical" evidence="3">
    <location>
        <begin position="12"/>
        <end position="32"/>
    </location>
</feature>
<feature type="transmembrane region" description="Helical" evidence="3">
    <location>
        <begin position="172"/>
        <end position="191"/>
    </location>
</feature>
<feature type="transmembrane region" description="Helical" evidence="3">
    <location>
        <begin position="52"/>
        <end position="71"/>
    </location>
</feature>
<evidence type="ECO:0000313" key="5">
    <source>
        <dbReference type="Proteomes" id="UP000694845"/>
    </source>
</evidence>
<dbReference type="Proteomes" id="UP000694845">
    <property type="component" value="Unplaced"/>
</dbReference>
<dbReference type="PROSITE" id="PS50850">
    <property type="entry name" value="MFS"/>
    <property type="match status" value="1"/>
</dbReference>
<protein>
    <submittedName>
        <fullName evidence="6">Monocarboxylate transporter 12-like</fullName>
    </submittedName>
</protein>
<feature type="transmembrane region" description="Helical" evidence="3">
    <location>
        <begin position="108"/>
        <end position="127"/>
    </location>
</feature>
<dbReference type="GeneID" id="110986491"/>
<proteinExistence type="predicted"/>
<gene>
    <name evidence="6" type="primary">LOC110986491</name>
</gene>
<accession>A0A8B7ZL83</accession>
<feature type="domain" description="Major facilitator superfamily (MFS) profile" evidence="4">
    <location>
        <begin position="1"/>
        <end position="444"/>
    </location>
</feature>
<evidence type="ECO:0000256" key="3">
    <source>
        <dbReference type="SAM" id="Phobius"/>
    </source>
</evidence>
<evidence type="ECO:0000256" key="1">
    <source>
        <dbReference type="ARBA" id="ARBA00004141"/>
    </source>
</evidence>
<dbReference type="GO" id="GO:0008028">
    <property type="term" value="F:monocarboxylic acid transmembrane transporter activity"/>
    <property type="evidence" value="ECO:0007669"/>
    <property type="project" value="TreeGrafter"/>
</dbReference>
<dbReference type="InterPro" id="IPR020846">
    <property type="entry name" value="MFS_dom"/>
</dbReference>
<keyword evidence="3" id="KW-1133">Transmembrane helix</keyword>
<feature type="transmembrane region" description="Helical" evidence="3">
    <location>
        <begin position="317"/>
        <end position="335"/>
    </location>
</feature>
<keyword evidence="3" id="KW-0812">Transmembrane</keyword>